<gene>
    <name evidence="1" type="ORF">PLUA15_320024</name>
</gene>
<dbReference type="EMBL" id="OBKZ01000026">
    <property type="protein sequence ID" value="SOB53358.1"/>
    <property type="molecule type" value="Genomic_DNA"/>
</dbReference>
<sequence>MRGIGITLPAAAHIPPSRIAALARFANTAKVTAINRLPASRQMATLVAFALCLEATAHDDALEVLEVLLRDLLSNAERLTRKLGCVA</sequence>
<comment type="caution">
    <text evidence="1">The sequence shown here is derived from an EMBL/GenBank/DDBJ whole genome shotgun (WGS) entry which is preliminary data.</text>
</comment>
<reference evidence="1 2" key="1">
    <citation type="submission" date="2017-08" db="EMBL/GenBank/DDBJ databases">
        <authorList>
            <person name="Chaillou S."/>
        </authorList>
    </citation>
    <scope>NUCLEOTIDE SEQUENCE [LARGE SCALE GENOMIC DNA]</scope>
    <source>
        <strain evidence="1 2">MFPA15A1205</strain>
    </source>
</reference>
<proteinExistence type="predicted"/>
<evidence type="ECO:0000313" key="2">
    <source>
        <dbReference type="Proteomes" id="UP000219564"/>
    </source>
</evidence>
<evidence type="ECO:0000313" key="1">
    <source>
        <dbReference type="EMBL" id="SOB53358.1"/>
    </source>
</evidence>
<organism evidence="1 2">
    <name type="scientific">Pseudomonas lundensis</name>
    <dbReference type="NCBI Taxonomy" id="86185"/>
    <lineage>
        <taxon>Bacteria</taxon>
        <taxon>Pseudomonadati</taxon>
        <taxon>Pseudomonadota</taxon>
        <taxon>Gammaproteobacteria</taxon>
        <taxon>Pseudomonadales</taxon>
        <taxon>Pseudomonadaceae</taxon>
        <taxon>Pseudomonas</taxon>
    </lineage>
</organism>
<protein>
    <submittedName>
        <fullName evidence="1">Uncharacterized protein</fullName>
    </submittedName>
</protein>
<name>A0AAX2H975_9PSED</name>
<dbReference type="Proteomes" id="UP000219564">
    <property type="component" value="Unassembled WGS sequence"/>
</dbReference>
<dbReference type="AlphaFoldDB" id="A0AAX2H975"/>
<accession>A0AAX2H975</accession>